<reference evidence="7 9" key="1">
    <citation type="submission" date="2018-06" db="EMBL/GenBank/DDBJ databases">
        <authorList>
            <consortium name="Pathogen Informatics"/>
            <person name="Doyle S."/>
        </authorList>
    </citation>
    <scope>NUCLEOTIDE SEQUENCE [LARGE SCALE GENOMIC DNA]</scope>
    <source>
        <strain evidence="7 9">NCTC10597</strain>
    </source>
</reference>
<accession>A0A8B4Q9M8</accession>
<dbReference type="GO" id="GO:0016020">
    <property type="term" value="C:membrane"/>
    <property type="evidence" value="ECO:0007669"/>
    <property type="project" value="UniProtKB-SubCell"/>
</dbReference>
<name>A0A8B4Q9M8_9BACL</name>
<feature type="transmembrane region" description="Helical" evidence="6">
    <location>
        <begin position="129"/>
        <end position="149"/>
    </location>
</feature>
<comment type="caution">
    <text evidence="7">The sequence shown here is derived from an EMBL/GenBank/DDBJ whole genome shotgun (WGS) entry which is preliminary data.</text>
</comment>
<dbReference type="InterPro" id="IPR005496">
    <property type="entry name" value="Integral_membrane_TerC"/>
</dbReference>
<evidence type="ECO:0000256" key="3">
    <source>
        <dbReference type="ARBA" id="ARBA00022692"/>
    </source>
</evidence>
<dbReference type="InterPro" id="IPR022301">
    <property type="entry name" value="Integral_membrane_YjbE"/>
</dbReference>
<feature type="transmembrane region" description="Helical" evidence="6">
    <location>
        <begin position="68"/>
        <end position="86"/>
    </location>
</feature>
<dbReference type="RefSeq" id="WP_109349771.1">
    <property type="nucleotide sequence ID" value="NZ_BJUE01000013.1"/>
</dbReference>
<dbReference type="NCBIfam" id="TIGR03717">
    <property type="entry name" value="R_switched_YjbE"/>
    <property type="match status" value="1"/>
</dbReference>
<evidence type="ECO:0000256" key="1">
    <source>
        <dbReference type="ARBA" id="ARBA00004141"/>
    </source>
</evidence>
<comment type="subcellular location">
    <subcellularLocation>
        <location evidence="1">Membrane</location>
        <topology evidence="1">Multi-pass membrane protein</topology>
    </subcellularLocation>
</comment>
<evidence type="ECO:0000313" key="7">
    <source>
        <dbReference type="EMBL" id="STX09398.1"/>
    </source>
</evidence>
<dbReference type="PANTHER" id="PTHR30238:SF4">
    <property type="entry name" value="SLL1022 PROTEIN"/>
    <property type="match status" value="1"/>
</dbReference>
<dbReference type="Pfam" id="PF03741">
    <property type="entry name" value="TerC"/>
    <property type="match status" value="1"/>
</dbReference>
<keyword evidence="10" id="KW-1185">Reference proteome</keyword>
<keyword evidence="4 6" id="KW-1133">Transmembrane helix</keyword>
<dbReference type="OrthoDB" id="5295733at2"/>
<feature type="transmembrane region" description="Helical" evidence="6">
    <location>
        <begin position="192"/>
        <end position="214"/>
    </location>
</feature>
<comment type="similarity">
    <text evidence="2">Belongs to the TerC family.</text>
</comment>
<feature type="transmembrane region" description="Helical" evidence="6">
    <location>
        <begin position="161"/>
        <end position="180"/>
    </location>
</feature>
<keyword evidence="3 6" id="KW-0812">Transmembrane</keyword>
<evidence type="ECO:0000313" key="9">
    <source>
        <dbReference type="Proteomes" id="UP000254330"/>
    </source>
</evidence>
<evidence type="ECO:0000256" key="5">
    <source>
        <dbReference type="ARBA" id="ARBA00023136"/>
    </source>
</evidence>
<dbReference type="EMBL" id="UGNP01000001">
    <property type="protein sequence ID" value="STX09398.1"/>
    <property type="molecule type" value="Genomic_DNA"/>
</dbReference>
<evidence type="ECO:0000313" key="10">
    <source>
        <dbReference type="Proteomes" id="UP000294641"/>
    </source>
</evidence>
<feature type="transmembrane region" description="Helical" evidence="6">
    <location>
        <begin position="42"/>
        <end position="62"/>
    </location>
</feature>
<evidence type="ECO:0000256" key="2">
    <source>
        <dbReference type="ARBA" id="ARBA00007511"/>
    </source>
</evidence>
<sequence>MDIDFLSKILSIILLDIVLSGDNAVVIALATRKLNPAQRKKAILIGTGGAIGLRIILTVIAVQILAIPFVKIVGGLLLFYIAYDLLRSNGEDSDVKSGGTLLAAVKTIIVADFVMSLDNVLAIAGVADGHTGLAALGLLVSIPIIIFGSQLIIKLMDKFPLLVWIGALLIAYTAGTMVVSDQYGAYLVDWTFPLMSKIIPILFCVLLIAVGLWAKKFQTRNIH</sequence>
<dbReference type="Proteomes" id="UP000294641">
    <property type="component" value="Unassembled WGS sequence"/>
</dbReference>
<organism evidence="7 9">
    <name type="scientific">Kurthia zopfii</name>
    <dbReference type="NCBI Taxonomy" id="1650"/>
    <lineage>
        <taxon>Bacteria</taxon>
        <taxon>Bacillati</taxon>
        <taxon>Bacillota</taxon>
        <taxon>Bacilli</taxon>
        <taxon>Bacillales</taxon>
        <taxon>Caryophanaceae</taxon>
        <taxon>Kurthia</taxon>
    </lineage>
</organism>
<evidence type="ECO:0000256" key="6">
    <source>
        <dbReference type="SAM" id="Phobius"/>
    </source>
</evidence>
<evidence type="ECO:0000313" key="8">
    <source>
        <dbReference type="EMBL" id="TDR37428.1"/>
    </source>
</evidence>
<proteinExistence type="inferred from homology"/>
<feature type="transmembrane region" description="Helical" evidence="6">
    <location>
        <begin position="98"/>
        <end position="117"/>
    </location>
</feature>
<dbReference type="EMBL" id="SNZG01000020">
    <property type="protein sequence ID" value="TDR37428.1"/>
    <property type="molecule type" value="Genomic_DNA"/>
</dbReference>
<feature type="transmembrane region" description="Helical" evidence="6">
    <location>
        <begin position="6"/>
        <end position="30"/>
    </location>
</feature>
<dbReference type="Proteomes" id="UP000254330">
    <property type="component" value="Unassembled WGS sequence"/>
</dbReference>
<evidence type="ECO:0000256" key="4">
    <source>
        <dbReference type="ARBA" id="ARBA00022989"/>
    </source>
</evidence>
<protein>
    <submittedName>
        <fullName evidence="7">Integral membrane protein, YjbE family</fullName>
    </submittedName>
    <submittedName>
        <fullName evidence="8">YjbE family integral membrane protein</fullName>
    </submittedName>
</protein>
<dbReference type="PANTHER" id="PTHR30238">
    <property type="entry name" value="MEMBRANE BOUND PREDICTED REDOX MODULATOR"/>
    <property type="match status" value="1"/>
</dbReference>
<keyword evidence="5 6" id="KW-0472">Membrane</keyword>
<reference evidence="8 10" key="2">
    <citation type="submission" date="2019-03" db="EMBL/GenBank/DDBJ databases">
        <title>Genomic Encyclopedia of Type Strains, Phase IV (KMG-IV): sequencing the most valuable type-strain genomes for metagenomic binning, comparative biology and taxonomic classification.</title>
        <authorList>
            <person name="Goeker M."/>
        </authorList>
    </citation>
    <scope>NUCLEOTIDE SEQUENCE [LARGE SCALE GENOMIC DNA]</scope>
    <source>
        <strain evidence="8 10">DSM 20580</strain>
    </source>
</reference>
<dbReference type="AlphaFoldDB" id="A0A8B4Q9M8"/>
<gene>
    <name evidence="7" type="primary">yoaE</name>
    <name evidence="8" type="ORF">DFR61_12023</name>
    <name evidence="7" type="ORF">NCTC10597_01073</name>
</gene>